<protein>
    <recommendedName>
        <fullName evidence="3">Peroxide stress protein YaaA</fullName>
    </recommendedName>
</protein>
<proteinExistence type="predicted"/>
<dbReference type="EMBL" id="PYGE01000009">
    <property type="protein sequence ID" value="PSL02858.1"/>
    <property type="molecule type" value="Genomic_DNA"/>
</dbReference>
<evidence type="ECO:0000313" key="1">
    <source>
        <dbReference type="EMBL" id="PSL02858.1"/>
    </source>
</evidence>
<sequence>MAVPARPRTLAVVLILLPPSEGKTAPTSGAPVDLDALSFPQLTGDRVDMMAALVRLCREQPDAAVRTLGLGPQQADDVARNGALPHAPAAPARLIYSGVLHDALGLAELGGAAAARADSALVLMSALWGALRPSDTIPAYRLGGDVTLPGVGKVSTFWRSVLRTALPPTDDGLIVDLRSSTYAGFWRPDVDAASRTAAVRVLHEHDGKRTVVSHHNKATKGHIARRLLELDNDPATPRELAELLSADGWSVESTPGPRPTTPTTVDVIVRHVPAR</sequence>
<keyword evidence="2" id="KW-1185">Reference proteome</keyword>
<reference evidence="1 2" key="1">
    <citation type="submission" date="2018-03" db="EMBL/GenBank/DDBJ databases">
        <title>Genomic Encyclopedia of Archaeal and Bacterial Type Strains, Phase II (KMG-II): from individual species to whole genera.</title>
        <authorList>
            <person name="Goeker M."/>
        </authorList>
    </citation>
    <scope>NUCLEOTIDE SEQUENCE [LARGE SCALE GENOMIC DNA]</scope>
    <source>
        <strain evidence="1 2">DSM 45211</strain>
    </source>
</reference>
<dbReference type="Proteomes" id="UP000243528">
    <property type="component" value="Unassembled WGS sequence"/>
</dbReference>
<dbReference type="Pfam" id="PF03883">
    <property type="entry name" value="H2O2_YaaD"/>
    <property type="match status" value="1"/>
</dbReference>
<dbReference type="InterPro" id="IPR005583">
    <property type="entry name" value="YaaA"/>
</dbReference>
<dbReference type="PANTHER" id="PTHR30283:SF4">
    <property type="entry name" value="PEROXIDE STRESS RESISTANCE PROTEIN YAAA"/>
    <property type="match status" value="1"/>
</dbReference>
<evidence type="ECO:0008006" key="3">
    <source>
        <dbReference type="Google" id="ProtNLM"/>
    </source>
</evidence>
<dbReference type="GO" id="GO:0033194">
    <property type="term" value="P:response to hydroperoxide"/>
    <property type="evidence" value="ECO:0007669"/>
    <property type="project" value="TreeGrafter"/>
</dbReference>
<gene>
    <name evidence="1" type="ORF">CLV30_109166</name>
</gene>
<accession>A0A2P8E062</accession>
<organism evidence="1 2">
    <name type="scientific">Haloactinopolyspora alba</name>
    <dbReference type="NCBI Taxonomy" id="648780"/>
    <lineage>
        <taxon>Bacteria</taxon>
        <taxon>Bacillati</taxon>
        <taxon>Actinomycetota</taxon>
        <taxon>Actinomycetes</taxon>
        <taxon>Jiangellales</taxon>
        <taxon>Jiangellaceae</taxon>
        <taxon>Haloactinopolyspora</taxon>
    </lineage>
</organism>
<name>A0A2P8E062_9ACTN</name>
<dbReference type="PANTHER" id="PTHR30283">
    <property type="entry name" value="PEROXIDE STRESS RESPONSE PROTEIN YAAA"/>
    <property type="match status" value="1"/>
</dbReference>
<dbReference type="AlphaFoldDB" id="A0A2P8E062"/>
<evidence type="ECO:0000313" key="2">
    <source>
        <dbReference type="Proteomes" id="UP000243528"/>
    </source>
</evidence>
<comment type="caution">
    <text evidence="1">The sequence shown here is derived from an EMBL/GenBank/DDBJ whole genome shotgun (WGS) entry which is preliminary data.</text>
</comment>
<dbReference type="GO" id="GO:0005829">
    <property type="term" value="C:cytosol"/>
    <property type="evidence" value="ECO:0007669"/>
    <property type="project" value="TreeGrafter"/>
</dbReference>